<dbReference type="CDD" id="cd00093">
    <property type="entry name" value="HTH_XRE"/>
    <property type="match status" value="1"/>
</dbReference>
<dbReference type="AlphaFoldDB" id="A0A5C6M7H8"/>
<dbReference type="SMART" id="SM00530">
    <property type="entry name" value="HTH_XRE"/>
    <property type="match status" value="1"/>
</dbReference>
<dbReference type="InterPro" id="IPR001387">
    <property type="entry name" value="Cro/C1-type_HTH"/>
</dbReference>
<evidence type="ECO:0000313" key="2">
    <source>
        <dbReference type="EMBL" id="TWW10177.1"/>
    </source>
</evidence>
<dbReference type="SUPFAM" id="SSF47413">
    <property type="entry name" value="lambda repressor-like DNA-binding domains"/>
    <property type="match status" value="1"/>
</dbReference>
<dbReference type="EMBL" id="SRRQ01000021">
    <property type="protein sequence ID" value="TWW10177.1"/>
    <property type="molecule type" value="Genomic_DNA"/>
</dbReference>
<proteinExistence type="predicted"/>
<comment type="caution">
    <text evidence="2">The sequence shown here is derived from an EMBL/GenBank/DDBJ whole genome shotgun (WGS) entry which is preliminary data.</text>
</comment>
<organism evidence="2 3">
    <name type="scientific">Dellaglioa algida</name>
    <dbReference type="NCBI Taxonomy" id="105612"/>
    <lineage>
        <taxon>Bacteria</taxon>
        <taxon>Bacillati</taxon>
        <taxon>Bacillota</taxon>
        <taxon>Bacilli</taxon>
        <taxon>Lactobacillales</taxon>
        <taxon>Lactobacillaceae</taxon>
        <taxon>Dellaglioa</taxon>
    </lineage>
</organism>
<dbReference type="PROSITE" id="PS50943">
    <property type="entry name" value="HTH_CROC1"/>
    <property type="match status" value="1"/>
</dbReference>
<dbReference type="InterPro" id="IPR010982">
    <property type="entry name" value="Lambda_DNA-bd_dom_sf"/>
</dbReference>
<accession>A0A5C6M7H8</accession>
<sequence length="79" mass="8818">MIDIRLRVLLAERRITATQLSKMTGLSRNTISLIVTGKSKGIVFNTLDKIMMALEIDDISQLIQYVPTEEKSKGGKNPN</sequence>
<dbReference type="GO" id="GO:0003677">
    <property type="term" value="F:DNA binding"/>
    <property type="evidence" value="ECO:0007669"/>
    <property type="project" value="InterPro"/>
</dbReference>
<reference evidence="2 3" key="1">
    <citation type="submission" date="2019-04" db="EMBL/GenBank/DDBJ databases">
        <title>In vitro growth and metabolic characteristics of meat-borne Lactobacillus algidus strains.</title>
        <authorList>
            <person name="Sade E."/>
            <person name="Per J."/>
            <person name="Tytti H."/>
            <person name="Johanna B.K."/>
        </authorList>
    </citation>
    <scope>NUCLEOTIDE SEQUENCE [LARGE SCALE GENOMIC DNA]</scope>
    <source>
        <strain evidence="2 3">LTS37-1</strain>
    </source>
</reference>
<protein>
    <recommendedName>
        <fullName evidence="1">HTH cro/C1-type domain-containing protein</fullName>
    </recommendedName>
</protein>
<dbReference type="Pfam" id="PF13443">
    <property type="entry name" value="HTH_26"/>
    <property type="match status" value="1"/>
</dbReference>
<gene>
    <name evidence="2" type="ORF">LABALGLTS371_15860</name>
</gene>
<dbReference type="Gene3D" id="1.10.260.40">
    <property type="entry name" value="lambda repressor-like DNA-binding domains"/>
    <property type="match status" value="1"/>
</dbReference>
<feature type="domain" description="HTH cro/C1-type" evidence="1">
    <location>
        <begin position="6"/>
        <end position="62"/>
    </location>
</feature>
<name>A0A5C6M7H8_9LACO</name>
<evidence type="ECO:0000259" key="1">
    <source>
        <dbReference type="PROSITE" id="PS50943"/>
    </source>
</evidence>
<dbReference type="Proteomes" id="UP000321659">
    <property type="component" value="Unassembled WGS sequence"/>
</dbReference>
<evidence type="ECO:0000313" key="3">
    <source>
        <dbReference type="Proteomes" id="UP000321659"/>
    </source>
</evidence>